<dbReference type="InterPro" id="IPR042222">
    <property type="entry name" value="Dynein_2_N"/>
</dbReference>
<keyword evidence="23" id="KW-0378">Hydrolase</keyword>
<keyword evidence="13" id="KW-0966">Cell projection</keyword>
<keyword evidence="5" id="KW-0677">Repeat</keyword>
<dbReference type="GO" id="GO:0051959">
    <property type="term" value="F:dynein light intermediate chain binding"/>
    <property type="evidence" value="ECO:0007669"/>
    <property type="project" value="InterPro"/>
</dbReference>
<evidence type="ECO:0000256" key="5">
    <source>
        <dbReference type="ARBA" id="ARBA00022737"/>
    </source>
</evidence>
<evidence type="ECO:0000259" key="19">
    <source>
        <dbReference type="Pfam" id="PF12780"/>
    </source>
</evidence>
<keyword evidence="10" id="KW-0969">Cilium</keyword>
<dbReference type="GO" id="GO:0005930">
    <property type="term" value="C:axoneme"/>
    <property type="evidence" value="ECO:0007669"/>
    <property type="project" value="UniProtKB-SubCell"/>
</dbReference>
<evidence type="ECO:0000256" key="10">
    <source>
        <dbReference type="ARBA" id="ARBA00023069"/>
    </source>
</evidence>
<dbReference type="FunFam" id="1.20.140.100:FF:000001">
    <property type="entry name" value="dynein heavy chain 17, axonemal"/>
    <property type="match status" value="1"/>
</dbReference>
<reference evidence="23 24" key="1">
    <citation type="journal article" date="2015" name="Sci. Rep.">
        <title>Genome of the facultative scuticociliatosis pathogen Pseudocohnilembus persalinus provides insight into its virulence through horizontal gene transfer.</title>
        <authorList>
            <person name="Xiong J."/>
            <person name="Wang G."/>
            <person name="Cheng J."/>
            <person name="Tian M."/>
            <person name="Pan X."/>
            <person name="Warren A."/>
            <person name="Jiang C."/>
            <person name="Yuan D."/>
            <person name="Miao W."/>
        </authorList>
    </citation>
    <scope>NUCLEOTIDE SEQUENCE [LARGE SCALE GENOMIC DNA]</scope>
    <source>
        <strain evidence="23">36N120E</strain>
    </source>
</reference>
<dbReference type="PANTHER" id="PTHR45703:SF36">
    <property type="entry name" value="DYNEIN HEAVY CHAIN, CYTOPLASMIC"/>
    <property type="match status" value="1"/>
</dbReference>
<dbReference type="GO" id="GO:0007018">
    <property type="term" value="P:microtubule-based movement"/>
    <property type="evidence" value="ECO:0007669"/>
    <property type="project" value="InterPro"/>
</dbReference>
<accession>A0A0V0QU10</accession>
<dbReference type="Gene3D" id="1.20.140.100">
    <property type="entry name" value="Dynein heavy chain, N-terminal domain 2"/>
    <property type="match status" value="1"/>
</dbReference>
<organism evidence="23 24">
    <name type="scientific">Pseudocohnilembus persalinus</name>
    <name type="common">Ciliate</name>
    <dbReference type="NCBI Taxonomy" id="266149"/>
    <lineage>
        <taxon>Eukaryota</taxon>
        <taxon>Sar</taxon>
        <taxon>Alveolata</taxon>
        <taxon>Ciliophora</taxon>
        <taxon>Intramacronucleata</taxon>
        <taxon>Oligohymenophorea</taxon>
        <taxon>Scuticociliatia</taxon>
        <taxon>Philasterida</taxon>
        <taxon>Pseudocohnilembidae</taxon>
        <taxon>Pseudocohnilembus</taxon>
    </lineage>
</organism>
<evidence type="ECO:0000256" key="2">
    <source>
        <dbReference type="ARBA" id="ARBA00008887"/>
    </source>
</evidence>
<dbReference type="Gene3D" id="1.20.920.30">
    <property type="match status" value="1"/>
</dbReference>
<evidence type="ECO:0000259" key="18">
    <source>
        <dbReference type="Pfam" id="PF12777"/>
    </source>
</evidence>
<dbReference type="OrthoDB" id="288882at2759"/>
<dbReference type="InterPro" id="IPR043157">
    <property type="entry name" value="Dynein_AAA1S"/>
</dbReference>
<keyword evidence="9 14" id="KW-0175">Coiled coil</keyword>
<dbReference type="Gene3D" id="3.40.50.300">
    <property type="entry name" value="P-loop containing nucleotide triphosphate hydrolases"/>
    <property type="match status" value="4"/>
</dbReference>
<evidence type="ECO:0000256" key="8">
    <source>
        <dbReference type="ARBA" id="ARBA00023017"/>
    </source>
</evidence>
<evidence type="ECO:0000256" key="7">
    <source>
        <dbReference type="ARBA" id="ARBA00022840"/>
    </source>
</evidence>
<name>A0A0V0QU10_PSEPJ</name>
<evidence type="ECO:0000256" key="12">
    <source>
        <dbReference type="ARBA" id="ARBA00023212"/>
    </source>
</evidence>
<evidence type="ECO:0000256" key="6">
    <source>
        <dbReference type="ARBA" id="ARBA00022741"/>
    </source>
</evidence>
<dbReference type="InterPro" id="IPR026983">
    <property type="entry name" value="DHC"/>
</dbReference>
<evidence type="ECO:0000259" key="16">
    <source>
        <dbReference type="Pfam" id="PF08393"/>
    </source>
</evidence>
<proteinExistence type="inferred from homology"/>
<evidence type="ECO:0000256" key="1">
    <source>
        <dbReference type="ARBA" id="ARBA00004430"/>
    </source>
</evidence>
<dbReference type="Gene3D" id="3.20.180.20">
    <property type="entry name" value="Dynein heavy chain, N-terminal domain 2"/>
    <property type="match status" value="1"/>
</dbReference>
<dbReference type="FunFam" id="1.20.920.20:FF:000001">
    <property type="entry name" value="dynein heavy chain 2, axonemal"/>
    <property type="match status" value="1"/>
</dbReference>
<dbReference type="EMBL" id="LDAU01000107">
    <property type="protein sequence ID" value="KRX05482.1"/>
    <property type="molecule type" value="Genomic_DNA"/>
</dbReference>
<dbReference type="Proteomes" id="UP000054937">
    <property type="component" value="Unassembled WGS sequence"/>
</dbReference>
<evidence type="ECO:0000259" key="22">
    <source>
        <dbReference type="Pfam" id="PF17857"/>
    </source>
</evidence>
<dbReference type="Gene3D" id="1.20.58.1120">
    <property type="match status" value="1"/>
</dbReference>
<keyword evidence="4" id="KW-0493">Microtubule</keyword>
<dbReference type="Pfam" id="PF12777">
    <property type="entry name" value="MT"/>
    <property type="match status" value="1"/>
</dbReference>
<dbReference type="Pfam" id="PF12774">
    <property type="entry name" value="AAA_6"/>
    <property type="match status" value="1"/>
</dbReference>
<evidence type="ECO:0000256" key="13">
    <source>
        <dbReference type="ARBA" id="ARBA00023273"/>
    </source>
</evidence>
<evidence type="ECO:0000313" key="24">
    <source>
        <dbReference type="Proteomes" id="UP000054937"/>
    </source>
</evidence>
<dbReference type="GO" id="GO:0045505">
    <property type="term" value="F:dynein intermediate chain binding"/>
    <property type="evidence" value="ECO:0007669"/>
    <property type="project" value="InterPro"/>
</dbReference>
<dbReference type="GO" id="GO:0005874">
    <property type="term" value="C:microtubule"/>
    <property type="evidence" value="ECO:0007669"/>
    <property type="project" value="UniProtKB-KW"/>
</dbReference>
<gene>
    <name evidence="23" type="ORF">PPERSA_04519</name>
</gene>
<dbReference type="InterPro" id="IPR035706">
    <property type="entry name" value="AAA_9"/>
</dbReference>
<dbReference type="FunFam" id="1.20.920.30:FF:000002">
    <property type="entry name" value="Dynein axonemal heavy chain 3"/>
    <property type="match status" value="1"/>
</dbReference>
<dbReference type="Pfam" id="PF08393">
    <property type="entry name" value="DHC_N2"/>
    <property type="match status" value="1"/>
</dbReference>
<dbReference type="Pfam" id="PF12780">
    <property type="entry name" value="AAA_8"/>
    <property type="match status" value="1"/>
</dbReference>
<comment type="similarity">
    <text evidence="2">Belongs to the dynein heavy chain family.</text>
</comment>
<keyword evidence="6" id="KW-0547">Nucleotide-binding</keyword>
<comment type="caution">
    <text evidence="23">The sequence shown here is derived from an EMBL/GenBank/DDBJ whole genome shotgun (WGS) entry which is preliminary data.</text>
</comment>
<dbReference type="InParanoid" id="A0A0V0QU10"/>
<feature type="coiled-coil region" evidence="14">
    <location>
        <begin position="341"/>
        <end position="368"/>
    </location>
</feature>
<feature type="domain" description="Dynein heavy chain coiled coil stalk" evidence="18">
    <location>
        <begin position="2109"/>
        <end position="2466"/>
    </location>
</feature>
<keyword evidence="3" id="KW-0963">Cytoplasm</keyword>
<dbReference type="Pfam" id="PF17857">
    <property type="entry name" value="AAA_lid_1"/>
    <property type="match status" value="1"/>
</dbReference>
<comment type="subcellular location">
    <subcellularLocation>
        <location evidence="1">Cytoplasm</location>
        <location evidence="1">Cytoskeleton</location>
        <location evidence="1">Cilium axoneme</location>
    </subcellularLocation>
</comment>
<dbReference type="GO" id="GO:0016787">
    <property type="term" value="F:hydrolase activity"/>
    <property type="evidence" value="ECO:0007669"/>
    <property type="project" value="UniProtKB-KW"/>
</dbReference>
<evidence type="ECO:0000256" key="15">
    <source>
        <dbReference type="SAM" id="MobiDB-lite"/>
    </source>
</evidence>
<dbReference type="Gene3D" id="1.10.8.710">
    <property type="match status" value="1"/>
</dbReference>
<dbReference type="InterPro" id="IPR027417">
    <property type="entry name" value="P-loop_NTPase"/>
</dbReference>
<dbReference type="Pfam" id="PF12781">
    <property type="entry name" value="AAA_9"/>
    <property type="match status" value="1"/>
</dbReference>
<feature type="region of interest" description="Disordered" evidence="15">
    <location>
        <begin position="2398"/>
        <end position="2417"/>
    </location>
</feature>
<dbReference type="Gene3D" id="1.20.920.20">
    <property type="match status" value="1"/>
</dbReference>
<evidence type="ECO:0000313" key="23">
    <source>
        <dbReference type="EMBL" id="KRX05482.1"/>
    </source>
</evidence>
<dbReference type="GO" id="GO:0005524">
    <property type="term" value="F:ATP binding"/>
    <property type="evidence" value="ECO:0007669"/>
    <property type="project" value="UniProtKB-KW"/>
</dbReference>
<dbReference type="FunFam" id="1.10.8.710:FF:000001">
    <property type="entry name" value="Dynein axonemal heavy chain 2"/>
    <property type="match status" value="1"/>
</dbReference>
<evidence type="ECO:0000256" key="3">
    <source>
        <dbReference type="ARBA" id="ARBA00022490"/>
    </source>
</evidence>
<dbReference type="FunFam" id="3.40.50.300:FF:000044">
    <property type="entry name" value="Dynein heavy chain 5, axonemal"/>
    <property type="match status" value="1"/>
</dbReference>
<keyword evidence="7" id="KW-0067">ATP-binding</keyword>
<dbReference type="InterPro" id="IPR024317">
    <property type="entry name" value="Dynein_heavy_chain_D4_dom"/>
</dbReference>
<evidence type="ECO:0000259" key="21">
    <source>
        <dbReference type="Pfam" id="PF17852"/>
    </source>
</evidence>
<keyword evidence="24" id="KW-1185">Reference proteome</keyword>
<feature type="domain" description="Dynein heavy chain AAA module D4" evidence="19">
    <location>
        <begin position="1831"/>
        <end position="2092"/>
    </location>
</feature>
<keyword evidence="12" id="KW-0206">Cytoskeleton</keyword>
<feature type="coiled-coil region" evidence="14">
    <location>
        <begin position="2136"/>
        <end position="2184"/>
    </location>
</feature>
<dbReference type="SUPFAM" id="SSF52540">
    <property type="entry name" value="P-loop containing nucleoside triphosphate hydrolases"/>
    <property type="match status" value="4"/>
</dbReference>
<dbReference type="GO" id="GO:0030286">
    <property type="term" value="C:dynein complex"/>
    <property type="evidence" value="ECO:0007669"/>
    <property type="project" value="UniProtKB-KW"/>
</dbReference>
<feature type="domain" description="Dynein heavy chain hydrolytic ATP-binding dynein motor region" evidence="17">
    <location>
        <begin position="691"/>
        <end position="1020"/>
    </location>
</feature>
<feature type="coiled-coil region" evidence="14">
    <location>
        <begin position="1303"/>
        <end position="1330"/>
    </location>
</feature>
<feature type="coiled-coil region" evidence="14">
    <location>
        <begin position="39"/>
        <end position="114"/>
    </location>
</feature>
<dbReference type="Pfam" id="PF12775">
    <property type="entry name" value="AAA_7"/>
    <property type="match status" value="1"/>
</dbReference>
<dbReference type="InterPro" id="IPR042228">
    <property type="entry name" value="Dynein_linker_3"/>
</dbReference>
<feature type="compositionally biased region" description="Polar residues" evidence="15">
    <location>
        <begin position="2398"/>
        <end position="2409"/>
    </location>
</feature>
<feature type="domain" description="Dynein heavy chain ATP-binding dynein motor region" evidence="20">
    <location>
        <begin position="2491"/>
        <end position="2619"/>
    </location>
</feature>
<dbReference type="PANTHER" id="PTHR45703">
    <property type="entry name" value="DYNEIN HEAVY CHAIN"/>
    <property type="match status" value="1"/>
</dbReference>
<evidence type="ECO:0000259" key="17">
    <source>
        <dbReference type="Pfam" id="PF12774"/>
    </source>
</evidence>
<evidence type="ECO:0000259" key="20">
    <source>
        <dbReference type="Pfam" id="PF12781"/>
    </source>
</evidence>
<dbReference type="InterPro" id="IPR041589">
    <property type="entry name" value="DNAH3_AAA_lid_1"/>
</dbReference>
<feature type="domain" description="Dynein heavy chain linker" evidence="16">
    <location>
        <begin position="131"/>
        <end position="555"/>
    </location>
</feature>
<protein>
    <submittedName>
        <fullName evidence="23">p-loop containing nucleoside triphosphate hydrolase</fullName>
    </submittedName>
</protein>
<dbReference type="FunFam" id="3.20.180.20:FF:000001">
    <property type="entry name" value="Dynein axonemal heavy chain 5"/>
    <property type="match status" value="1"/>
</dbReference>
<sequence>MPQNIEQMDQMRKYCQVKYDNFKKLWQLFSLPGVLMEDRDEYLKQLNNLQKKLAEKLKENKELMLDNIKTLKQESEELFMSTDIHDLDAIHLKYDTMDQQINQMLAECKQINNRESILRWEQTDFSKLNENYNKFQPYHKVWILAKEYSTKIPNIMSGPLPAINRDDLTKDIQESWETLYKLERNEFKSEIHMKRLTQTVRLQYESFKPYLPLINDLRNPCMEKANWRALNKVIQDHNKNHDIKKHIPIFEEDFQISLDFLLNNNIMLIQDDIREISEISTKERGFEKILYKMKMDWKPIKLTLTDYKDSGSYIIKSIDPIIDKLDEDIAKILSIASSPFVKFMEQEVNKWRQQLQQMQEHLELWIKAQKLWQYLQPIFSSEDIYKELPKEGAKFQQADKQWNQIIGSAKQTPNCMDACFQIRLKEILIFIIDTLEHVVKGLNQFLNKKRLAFPRFFFLSNDELISILSQTKDVRQVQNHLPKCFEGIDKLTFQEDNLITHFNSAEGEQIKFLAATNPIFKETKGGEKEGKYVEEWLAEIENGMKNTLLSILQECIREGAVEERKKWLLKWPSQIVIATDSCFWTGDVTEAIYLSREDQKSLQKCYDKKYSELLEIVEMVRGDVSKIDRITLGCLVTLEVHANNVIQELIDQNVNDDQEFEWLSQLRYYLVDGKKNTKEFQAKMVSTTRVYGFEYLGNQGRLVITPLTDRCYRTLMSALQLNLGGAPEGPAGTGKTETTKDLAKAIGKHCVVFNCSDALDFVAMGKFFKGLCCCGSWACFDEFNRIDLETLSVIASQILTIQNNIMKQKVPGQRFLFEGDDIPLDPSCAVFITMNPGYAGRSELPDNLKALFRPVAMMIPNYAMISEISLYSFGFVQARDLSIKITTSLKLASEQLSTQSHYDYGMRAVKSIITAAGSYKRQYPEENESLLVLKAISDCNLPKFTSKDVPLFEAIINDLFPNEQNKEQVYEDLDRAFVQICENEKLVLKDRFRKKIYELYETIQVRHGLMLVGQTNSGKSSVLNTLQKGIELRNFQDAWNLISPELREELEEEYLPAVEEEMSPVKKRFYMGASPVKQSQPDLNQPTPAEMRAQQIEDMKYAIFKSNKHVVEYDRVDRYECNPKAISIQLLFGDVDQASGDWMDGVTALLFRECQQAKIEDLKWVVFDGPVDALWIENMNTVLDDNKKLCLANGETIKMVQGMNIIFEVEDLLEASPATVSRCGMVFMENKDLGFEVFYEKWFSQLADNMNGEEYIKYYQQLFDTYLNDVFGFVEDIQKSIQIDKMWLASNFLKIFECFLLKNQKKSELVQKLAHEKEKMEAKLKAARMQGTVNLKDQKGDVMNERTRGRIFASFLMALTWSCGCVLETIDDRQKFNIKLKQLVDEKVDMSLISKVSNPVGDDQQVDFFNINFDFDNYTWNQWMKTKNFKISEEIQFHEIFIPTNDSVRHKHMIKVLVQNQFAGLFYGKTGTGKTQICKDYLMHNGDTSQIVTITSFSANTSASGVQDVLESKLEKQKRRKGVLGPLIGHANVIFVDDLNMPNKEKYGSQPALELIRQWFSQGGWYERKSLEFNKIIDIQFFAAMGVGRPSLSQRLMRHFNLIFLQDLSDQTLGFMISKIFEWGMKEYPTSLQRFIEKMEGPTIQVYQRVQREFLPLPSKSHYIFNLRDLMKVIQGLLSVSCEQYPLSDPYQINPVRFQRLWIHEQQCIYNDRLVNQQDKEKFQKILDEVLQQNLGTSLQGVIEADVSLEGEDGNSDGENGENSKKNIDQNDSLQEELQDFIQPKDKSQQLMFGNFTNEDRLYKEIRSMKKIRDVLKECIENYNSVNKKKIDIILFEDALSMFCKINRIISQPFGNALLIGLGGSGSHTQTRLATFIQAYKIYELEIDKDFNIGNWYEFLRDMLRDIVTKNETGVFLISDGQILQEQFLEDINNLLNIGEIPNLFTGDDKESLLDDIKEVTQKQKMNLNYLQCWQYFVNQCKTRLHIVMCLSPIGGKLRQRIRNFPSLVSCTSPIWVQSWSEIALNDVCYQSLQKCKESINLEDGKIRKISQIFVGMHKSVQNRLEEYFNVTGNSFYVTETIYLKLLKMFEKVYDQKVGQVNNRILKYTNGIQKLNDCQEVINQLKYELEMLQPVLKKKTEEIEQMKNDIKIQQEEAETQRVQIMEEERQTAQKAKKAEEIKAECAVRLSTAEPKLKEAIDALKTLKIQDFQTIKSYQKPPELIKITMEAICIMLGCSGKKLEKGKVDYWGDAQGLLRDPNKFIQRLENYEKDNISDSLINKMKLFFSRNPQFRPEVVANASLAAKGLCLWTRAIYDYYFVYKEITPLRQDLDEANFQLKEANENLEAKQIQLQEVEQKCKDLESQKEKAEQDKIQLEKSKKECEEKQKRAQNLISSLSGKSAEQSGNGKEQKGEKERWMESRDKLIVFKENILGDILLSLGFIAYLGAFTSAFRRKIVFEDWIPLVKAQKIKYSENYNLIDVLGEAQEMQDWIMHGLPQDDVSKENAIIIRDSPNFPLMIDPQNQASNFFKQYLTRYSESSVIITKPNENLDIQIQTVIFIFYQQILSLKIIKFLLIQKAIRQGKSIIIENCQEHLEAVIESAMSKENIHFEGGHKVIFDMQLAQAALHA</sequence>
<evidence type="ECO:0000256" key="9">
    <source>
        <dbReference type="ARBA" id="ARBA00023054"/>
    </source>
</evidence>
<feature type="domain" description="Dynein heavy chain 3 AAA+ lid" evidence="22">
    <location>
        <begin position="1645"/>
        <end position="1733"/>
    </location>
</feature>
<keyword evidence="11" id="KW-0505">Motor protein</keyword>
<dbReference type="InterPro" id="IPR041466">
    <property type="entry name" value="Dynein_AAA5_ext"/>
</dbReference>
<dbReference type="InterPro" id="IPR035699">
    <property type="entry name" value="AAA_6"/>
</dbReference>
<feature type="domain" description="Dynein heavy chain AAA 5 extension" evidence="21">
    <location>
        <begin position="1260"/>
        <end position="1424"/>
    </location>
</feature>
<evidence type="ECO:0000256" key="4">
    <source>
        <dbReference type="ARBA" id="ARBA00022701"/>
    </source>
</evidence>
<evidence type="ECO:0000256" key="14">
    <source>
        <dbReference type="SAM" id="Coils"/>
    </source>
</evidence>
<dbReference type="Pfam" id="PF17852">
    <property type="entry name" value="Dynein_AAA_lid"/>
    <property type="match status" value="1"/>
</dbReference>
<keyword evidence="8" id="KW-0243">Dynein</keyword>
<dbReference type="FunFam" id="1.20.58.1120:FF:000001">
    <property type="entry name" value="dynein heavy chain 2, axonemal"/>
    <property type="match status" value="1"/>
</dbReference>
<dbReference type="FunFam" id="3.40.50.300:FF:002141">
    <property type="entry name" value="Dynein heavy chain"/>
    <property type="match status" value="1"/>
</dbReference>
<dbReference type="InterPro" id="IPR013602">
    <property type="entry name" value="Dynein_heavy_linker"/>
</dbReference>
<dbReference type="InterPro" id="IPR024743">
    <property type="entry name" value="Dynein_HC_stalk"/>
</dbReference>
<evidence type="ECO:0000256" key="11">
    <source>
        <dbReference type="ARBA" id="ARBA00023175"/>
    </source>
</evidence>